<dbReference type="OrthoDB" id="8196546at2759"/>
<reference evidence="2" key="3">
    <citation type="submission" date="2015-06" db="UniProtKB">
        <authorList>
            <consortium name="EnsemblMetazoa"/>
        </authorList>
    </citation>
    <scope>IDENTIFICATION</scope>
</reference>
<dbReference type="RefSeq" id="XP_009012990.1">
    <property type="nucleotide sequence ID" value="XM_009014742.1"/>
</dbReference>
<dbReference type="InParanoid" id="T1F137"/>
<dbReference type="EMBL" id="KB096023">
    <property type="protein sequence ID" value="ESO08968.1"/>
    <property type="molecule type" value="Genomic_DNA"/>
</dbReference>
<reference evidence="1 3" key="2">
    <citation type="journal article" date="2013" name="Nature">
        <title>Insights into bilaterian evolution from three spiralian genomes.</title>
        <authorList>
            <person name="Simakov O."/>
            <person name="Marletaz F."/>
            <person name="Cho S.J."/>
            <person name="Edsinger-Gonzales E."/>
            <person name="Havlak P."/>
            <person name="Hellsten U."/>
            <person name="Kuo D.H."/>
            <person name="Larsson T."/>
            <person name="Lv J."/>
            <person name="Arendt D."/>
            <person name="Savage R."/>
            <person name="Osoegawa K."/>
            <person name="de Jong P."/>
            <person name="Grimwood J."/>
            <person name="Chapman J.A."/>
            <person name="Shapiro H."/>
            <person name="Aerts A."/>
            <person name="Otillar R.P."/>
            <person name="Terry A.Y."/>
            <person name="Boore J.L."/>
            <person name="Grigoriev I.V."/>
            <person name="Lindberg D.R."/>
            <person name="Seaver E.C."/>
            <person name="Weisblat D.A."/>
            <person name="Putnam N.H."/>
            <person name="Rokhsar D.S."/>
        </authorList>
    </citation>
    <scope>NUCLEOTIDE SEQUENCE</scope>
</reference>
<dbReference type="AlphaFoldDB" id="T1F137"/>
<evidence type="ECO:0000313" key="2">
    <source>
        <dbReference type="EnsemblMetazoa" id="HelroP168890"/>
    </source>
</evidence>
<protein>
    <submittedName>
        <fullName evidence="1 2">Uncharacterized protein</fullName>
    </submittedName>
</protein>
<accession>T1F137</accession>
<reference evidence="3" key="1">
    <citation type="submission" date="2012-12" db="EMBL/GenBank/DDBJ databases">
        <authorList>
            <person name="Hellsten U."/>
            <person name="Grimwood J."/>
            <person name="Chapman J.A."/>
            <person name="Shapiro H."/>
            <person name="Aerts A."/>
            <person name="Otillar R.P."/>
            <person name="Terry A.Y."/>
            <person name="Boore J.L."/>
            <person name="Simakov O."/>
            <person name="Marletaz F."/>
            <person name="Cho S.-J."/>
            <person name="Edsinger-Gonzales E."/>
            <person name="Havlak P."/>
            <person name="Kuo D.-H."/>
            <person name="Larsson T."/>
            <person name="Lv J."/>
            <person name="Arendt D."/>
            <person name="Savage R."/>
            <person name="Osoegawa K."/>
            <person name="de Jong P."/>
            <person name="Lindberg D.R."/>
            <person name="Seaver E.C."/>
            <person name="Weisblat D.A."/>
            <person name="Putnam N.H."/>
            <person name="Grigoriev I.V."/>
            <person name="Rokhsar D.S."/>
        </authorList>
    </citation>
    <scope>NUCLEOTIDE SEQUENCE</scope>
</reference>
<dbReference type="HOGENOM" id="CLU_1078803_0_0_1"/>
<evidence type="ECO:0000313" key="3">
    <source>
        <dbReference type="Proteomes" id="UP000015101"/>
    </source>
</evidence>
<evidence type="ECO:0000313" key="1">
    <source>
        <dbReference type="EMBL" id="ESO08968.1"/>
    </source>
</evidence>
<proteinExistence type="predicted"/>
<keyword evidence="3" id="KW-1185">Reference proteome</keyword>
<organism evidence="2 3">
    <name type="scientific">Helobdella robusta</name>
    <name type="common">Californian leech</name>
    <dbReference type="NCBI Taxonomy" id="6412"/>
    <lineage>
        <taxon>Eukaryota</taxon>
        <taxon>Metazoa</taxon>
        <taxon>Spiralia</taxon>
        <taxon>Lophotrochozoa</taxon>
        <taxon>Annelida</taxon>
        <taxon>Clitellata</taxon>
        <taxon>Hirudinea</taxon>
        <taxon>Rhynchobdellida</taxon>
        <taxon>Glossiphoniidae</taxon>
        <taxon>Helobdella</taxon>
    </lineage>
</organism>
<dbReference type="GeneID" id="20202537"/>
<dbReference type="CTD" id="20202537"/>
<dbReference type="Proteomes" id="UP000015101">
    <property type="component" value="Unassembled WGS sequence"/>
</dbReference>
<name>T1F137_HELRO</name>
<gene>
    <name evidence="2" type="primary">20202537</name>
    <name evidence="1" type="ORF">HELRODRAFT_168890</name>
</gene>
<dbReference type="KEGG" id="hro:HELRODRAFT_168890"/>
<dbReference type="EMBL" id="AMQM01003133">
    <property type="status" value="NOT_ANNOTATED_CDS"/>
    <property type="molecule type" value="Genomic_DNA"/>
</dbReference>
<dbReference type="EnsemblMetazoa" id="HelroT168890">
    <property type="protein sequence ID" value="HelroP168890"/>
    <property type="gene ID" value="HelroG168890"/>
</dbReference>
<sequence>MRKERMENLTTTGKIAGKRDRGQQRITFVKSLCHLLNITTFQLLQSVEDRVLWSLYKIYRKNLKFCKENERFEVASASTSIPFILLALLKLLSSQLEVGNGLYLLGSKLKLILLCRESNYINYIYESAFSAGNLYATGKPDSKPDYEAPFLKFNKRHHTIQILTALNAEPERIYHYVGRAPSLQENDLQRIQSANDKYTYSASNPRKLGGKLNIDFSSTLYFITLDNTTGHKRNYKTTLDVLRHQTPQNTSPTPQDKP</sequence>